<keyword evidence="2" id="KW-0238">DNA-binding</keyword>
<dbReference type="PROSITE" id="PS00041">
    <property type="entry name" value="HTH_ARAC_FAMILY_1"/>
    <property type="match status" value="1"/>
</dbReference>
<dbReference type="GO" id="GO:0003700">
    <property type="term" value="F:DNA-binding transcription factor activity"/>
    <property type="evidence" value="ECO:0007669"/>
    <property type="project" value="InterPro"/>
</dbReference>
<dbReference type="PANTHER" id="PTHR43280">
    <property type="entry name" value="ARAC-FAMILY TRANSCRIPTIONAL REGULATOR"/>
    <property type="match status" value="1"/>
</dbReference>
<dbReference type="PROSITE" id="PS01124">
    <property type="entry name" value="HTH_ARAC_FAMILY_2"/>
    <property type="match status" value="1"/>
</dbReference>
<organism evidence="5 6">
    <name type="scientific">Insulibacter thermoxylanivorax</name>
    <dbReference type="NCBI Taxonomy" id="2749268"/>
    <lineage>
        <taxon>Bacteria</taxon>
        <taxon>Bacillati</taxon>
        <taxon>Bacillota</taxon>
        <taxon>Bacilli</taxon>
        <taxon>Bacillales</taxon>
        <taxon>Paenibacillaceae</taxon>
        <taxon>Insulibacter</taxon>
    </lineage>
</organism>
<keyword evidence="5" id="KW-0418">Kinase</keyword>
<dbReference type="InterPro" id="IPR018060">
    <property type="entry name" value="HTH_AraC"/>
</dbReference>
<dbReference type="Gene3D" id="1.10.10.60">
    <property type="entry name" value="Homeodomain-like"/>
    <property type="match status" value="2"/>
</dbReference>
<dbReference type="PRINTS" id="PR00032">
    <property type="entry name" value="HTHARAC"/>
</dbReference>
<keyword evidence="1" id="KW-0805">Transcription regulation</keyword>
<dbReference type="PANTHER" id="PTHR43280:SF2">
    <property type="entry name" value="HTH-TYPE TRANSCRIPTIONAL REGULATOR EXSA"/>
    <property type="match status" value="1"/>
</dbReference>
<evidence type="ECO:0000313" key="6">
    <source>
        <dbReference type="Proteomes" id="UP000654993"/>
    </source>
</evidence>
<dbReference type="EMBL" id="BMAQ01000008">
    <property type="protein sequence ID" value="GFR37852.1"/>
    <property type="molecule type" value="Genomic_DNA"/>
</dbReference>
<evidence type="ECO:0000256" key="1">
    <source>
        <dbReference type="ARBA" id="ARBA00023015"/>
    </source>
</evidence>
<accession>A0A916VF25</accession>
<dbReference type="InterPro" id="IPR020449">
    <property type="entry name" value="Tscrpt_reg_AraC-type_HTH"/>
</dbReference>
<dbReference type="InterPro" id="IPR009057">
    <property type="entry name" value="Homeodomain-like_sf"/>
</dbReference>
<dbReference type="Pfam" id="PF12833">
    <property type="entry name" value="HTH_18"/>
    <property type="match status" value="1"/>
</dbReference>
<sequence>MKGNTDFQEYVPIMHILHSVTKMDVRLIDQSGDIFNEIIIHEIPAVLEQPKEDFKHILGVLRQHEPERFYQHISPYGLEYIASGIWEAASLAGAILLGPLLSSQEVIHRIQDIIMDHQLAVSDRQLLEEFYQSLPILSDEEHTYVGKLLGHLCQHPRVQSQQIPPAEQKPYQPVNFRAVTMEESYQIIERRYEHQNRLMDAITKGDKERVKHEVSYLLSELPAFSERIPENPIRTSKNLGFVLNTMCRIAAERSGVHPVYLHHLSERYAILVERTSTFPLLKNLFQSMVMDYCDLVISTSTGNYSAIVKKAVDYIMLNLGQPLPLQEIAEHIHVNPSHLSRKFKEDTGMTITEFINRKRIEEAALYLQRSRRSVTEVAFMVGFNDLNYFSKVFKKIMNETPTQYAKRRRH</sequence>
<dbReference type="SUPFAM" id="SSF46689">
    <property type="entry name" value="Homeodomain-like"/>
    <property type="match status" value="2"/>
</dbReference>
<feature type="domain" description="HTH araC/xylS-type" evidence="4">
    <location>
        <begin position="309"/>
        <end position="407"/>
    </location>
</feature>
<comment type="caution">
    <text evidence="5">The sequence shown here is derived from an EMBL/GenBank/DDBJ whole genome shotgun (WGS) entry which is preliminary data.</text>
</comment>
<dbReference type="AlphaFoldDB" id="A0A916VF25"/>
<keyword evidence="5" id="KW-0808">Transferase</keyword>
<dbReference type="GO" id="GO:0043565">
    <property type="term" value="F:sequence-specific DNA binding"/>
    <property type="evidence" value="ECO:0007669"/>
    <property type="project" value="InterPro"/>
</dbReference>
<dbReference type="GO" id="GO:0016301">
    <property type="term" value="F:kinase activity"/>
    <property type="evidence" value="ECO:0007669"/>
    <property type="project" value="UniProtKB-KW"/>
</dbReference>
<evidence type="ECO:0000313" key="5">
    <source>
        <dbReference type="EMBL" id="GFR37852.1"/>
    </source>
</evidence>
<reference evidence="5" key="1">
    <citation type="submission" date="2020-08" db="EMBL/GenBank/DDBJ databases">
        <authorList>
            <person name="Uke A."/>
            <person name="Chhe C."/>
            <person name="Baramee S."/>
            <person name="Kosugi A."/>
        </authorList>
    </citation>
    <scope>NUCLEOTIDE SEQUENCE</scope>
    <source>
        <strain evidence="5">DA-C8</strain>
    </source>
</reference>
<dbReference type="RefSeq" id="WP_200966128.1">
    <property type="nucleotide sequence ID" value="NZ_BMAQ01000008.1"/>
</dbReference>
<proteinExistence type="predicted"/>
<evidence type="ECO:0000256" key="3">
    <source>
        <dbReference type="ARBA" id="ARBA00023163"/>
    </source>
</evidence>
<dbReference type="InterPro" id="IPR018062">
    <property type="entry name" value="HTH_AraC-typ_CS"/>
</dbReference>
<reference evidence="5" key="2">
    <citation type="journal article" date="2021" name="Data Brief">
        <title>Draft genome sequence data of the facultative, thermophilic, xylanolytic bacterium Paenibacillus sp. strain DA-C8.</title>
        <authorList>
            <person name="Chhe C."/>
            <person name="Uke A."/>
            <person name="Baramee S."/>
            <person name="Ungkulpasvich U."/>
            <person name="Tachaapaikoon C."/>
            <person name="Pason P."/>
            <person name="Waeonukul R."/>
            <person name="Ratanakhanokchai K."/>
            <person name="Kosugi A."/>
        </authorList>
    </citation>
    <scope>NUCLEOTIDE SEQUENCE</scope>
    <source>
        <strain evidence="5">DA-C8</strain>
    </source>
</reference>
<gene>
    <name evidence="5" type="ORF">PRECH8_11480</name>
</gene>
<dbReference type="SMART" id="SM00342">
    <property type="entry name" value="HTH_ARAC"/>
    <property type="match status" value="1"/>
</dbReference>
<keyword evidence="3" id="KW-0804">Transcription</keyword>
<name>A0A916VF25_9BACL</name>
<keyword evidence="6" id="KW-1185">Reference proteome</keyword>
<protein>
    <submittedName>
        <fullName evidence="5">Histidine kinase</fullName>
    </submittedName>
</protein>
<evidence type="ECO:0000256" key="2">
    <source>
        <dbReference type="ARBA" id="ARBA00023125"/>
    </source>
</evidence>
<dbReference type="Proteomes" id="UP000654993">
    <property type="component" value="Unassembled WGS sequence"/>
</dbReference>
<evidence type="ECO:0000259" key="4">
    <source>
        <dbReference type="PROSITE" id="PS01124"/>
    </source>
</evidence>